<accession>A0A844WDM7</accession>
<keyword evidence="6 8" id="KW-0472">Membrane</keyword>
<keyword evidence="4 8" id="KW-0812">Transmembrane</keyword>
<keyword evidence="5 8" id="KW-1133">Transmembrane helix</keyword>
<evidence type="ECO:0000256" key="4">
    <source>
        <dbReference type="ARBA" id="ARBA00022692"/>
    </source>
</evidence>
<evidence type="ECO:0000313" key="10">
    <source>
        <dbReference type="EMBL" id="MWB77830.1"/>
    </source>
</evidence>
<evidence type="ECO:0000256" key="2">
    <source>
        <dbReference type="ARBA" id="ARBA00012528"/>
    </source>
</evidence>
<dbReference type="Pfam" id="PF07694">
    <property type="entry name" value="5TM-5TMR_LYT"/>
    <property type="match status" value="1"/>
</dbReference>
<feature type="transmembrane region" description="Helical" evidence="8">
    <location>
        <begin position="69"/>
        <end position="90"/>
    </location>
</feature>
<dbReference type="InterPro" id="IPR011620">
    <property type="entry name" value="Sig_transdc_His_kinase_LytS_TM"/>
</dbReference>
<dbReference type="GO" id="GO:0000155">
    <property type="term" value="F:phosphorelay sensor kinase activity"/>
    <property type="evidence" value="ECO:0007669"/>
    <property type="project" value="InterPro"/>
</dbReference>
<name>A0A844WDM7_9RHOB</name>
<evidence type="ECO:0000256" key="8">
    <source>
        <dbReference type="SAM" id="Phobius"/>
    </source>
</evidence>
<dbReference type="EMBL" id="WNXQ01000003">
    <property type="protein sequence ID" value="MWB77830.1"/>
    <property type="molecule type" value="Genomic_DNA"/>
</dbReference>
<feature type="transmembrane region" description="Helical" evidence="8">
    <location>
        <begin position="102"/>
        <end position="121"/>
    </location>
</feature>
<organism evidence="10 11">
    <name type="scientific">Pseudooceanicola pacificus</name>
    <dbReference type="NCBI Taxonomy" id="2676438"/>
    <lineage>
        <taxon>Bacteria</taxon>
        <taxon>Pseudomonadati</taxon>
        <taxon>Pseudomonadota</taxon>
        <taxon>Alphaproteobacteria</taxon>
        <taxon>Rhodobacterales</taxon>
        <taxon>Paracoccaceae</taxon>
        <taxon>Pseudooceanicola</taxon>
    </lineage>
</organism>
<feature type="transmembrane region" description="Helical" evidence="8">
    <location>
        <begin position="39"/>
        <end position="57"/>
    </location>
</feature>
<dbReference type="Gene3D" id="3.30.70.270">
    <property type="match status" value="1"/>
</dbReference>
<keyword evidence="3" id="KW-1003">Cell membrane</keyword>
<evidence type="ECO:0000256" key="3">
    <source>
        <dbReference type="ARBA" id="ARBA00022475"/>
    </source>
</evidence>
<comment type="catalytic activity">
    <reaction evidence="7">
        <text>2 GTP = 3',3'-c-di-GMP + 2 diphosphate</text>
        <dbReference type="Rhea" id="RHEA:24898"/>
        <dbReference type="ChEBI" id="CHEBI:33019"/>
        <dbReference type="ChEBI" id="CHEBI:37565"/>
        <dbReference type="ChEBI" id="CHEBI:58805"/>
        <dbReference type="EC" id="2.7.7.65"/>
    </reaction>
</comment>
<dbReference type="GO" id="GO:0005886">
    <property type="term" value="C:plasma membrane"/>
    <property type="evidence" value="ECO:0007669"/>
    <property type="project" value="UniProtKB-SubCell"/>
</dbReference>
<evidence type="ECO:0000259" key="9">
    <source>
        <dbReference type="PROSITE" id="PS50887"/>
    </source>
</evidence>
<proteinExistence type="predicted"/>
<evidence type="ECO:0000256" key="7">
    <source>
        <dbReference type="ARBA" id="ARBA00034247"/>
    </source>
</evidence>
<evidence type="ECO:0000313" key="11">
    <source>
        <dbReference type="Proteomes" id="UP000443843"/>
    </source>
</evidence>
<dbReference type="NCBIfam" id="TIGR00254">
    <property type="entry name" value="GGDEF"/>
    <property type="match status" value="1"/>
</dbReference>
<feature type="transmembrane region" description="Helical" evidence="8">
    <location>
        <begin position="7"/>
        <end position="27"/>
    </location>
</feature>
<feature type="transmembrane region" description="Helical" evidence="8">
    <location>
        <begin position="133"/>
        <end position="152"/>
    </location>
</feature>
<dbReference type="CDD" id="cd01949">
    <property type="entry name" value="GGDEF"/>
    <property type="match status" value="1"/>
</dbReference>
<protein>
    <recommendedName>
        <fullName evidence="2">diguanylate cyclase</fullName>
        <ecNumber evidence="2">2.7.7.65</ecNumber>
    </recommendedName>
</protein>
<feature type="domain" description="GGDEF" evidence="9">
    <location>
        <begin position="228"/>
        <end position="361"/>
    </location>
</feature>
<comment type="caution">
    <text evidence="10">The sequence shown here is derived from an EMBL/GenBank/DDBJ whole genome shotgun (WGS) entry which is preliminary data.</text>
</comment>
<dbReference type="PANTHER" id="PTHR45138">
    <property type="entry name" value="REGULATORY COMPONENTS OF SENSORY TRANSDUCTION SYSTEM"/>
    <property type="match status" value="1"/>
</dbReference>
<dbReference type="FunFam" id="3.30.70.270:FF:000001">
    <property type="entry name" value="Diguanylate cyclase domain protein"/>
    <property type="match status" value="1"/>
</dbReference>
<dbReference type="InterPro" id="IPR029787">
    <property type="entry name" value="Nucleotide_cyclase"/>
</dbReference>
<dbReference type="Proteomes" id="UP000443843">
    <property type="component" value="Unassembled WGS sequence"/>
</dbReference>
<dbReference type="GO" id="GO:0052621">
    <property type="term" value="F:diguanylate cyclase activity"/>
    <property type="evidence" value="ECO:0007669"/>
    <property type="project" value="UniProtKB-EC"/>
</dbReference>
<dbReference type="AlphaFoldDB" id="A0A844WDM7"/>
<dbReference type="SUPFAM" id="SSF55073">
    <property type="entry name" value="Nucleotide cyclase"/>
    <property type="match status" value="1"/>
</dbReference>
<dbReference type="GO" id="GO:0071555">
    <property type="term" value="P:cell wall organization"/>
    <property type="evidence" value="ECO:0007669"/>
    <property type="project" value="InterPro"/>
</dbReference>
<dbReference type="SMART" id="SM00267">
    <property type="entry name" value="GGDEF"/>
    <property type="match status" value="1"/>
</dbReference>
<dbReference type="PROSITE" id="PS50887">
    <property type="entry name" value="GGDEF"/>
    <property type="match status" value="1"/>
</dbReference>
<keyword evidence="11" id="KW-1185">Reference proteome</keyword>
<evidence type="ECO:0000256" key="6">
    <source>
        <dbReference type="ARBA" id="ARBA00023136"/>
    </source>
</evidence>
<dbReference type="InterPro" id="IPR043128">
    <property type="entry name" value="Rev_trsase/Diguanyl_cyclase"/>
</dbReference>
<reference evidence="10 11" key="1">
    <citation type="submission" date="2019-11" db="EMBL/GenBank/DDBJ databases">
        <title>Pseudooceanicola pacifica sp. nov., isolated from deep-sea sediment of the Pacific Ocean.</title>
        <authorList>
            <person name="Lyu L."/>
        </authorList>
    </citation>
    <scope>NUCLEOTIDE SEQUENCE [LARGE SCALE GENOMIC DNA]</scope>
    <source>
        <strain evidence="10 11">216_PA32_1</strain>
    </source>
</reference>
<feature type="transmembrane region" description="Helical" evidence="8">
    <location>
        <begin position="164"/>
        <end position="184"/>
    </location>
</feature>
<dbReference type="Pfam" id="PF00990">
    <property type="entry name" value="GGDEF"/>
    <property type="match status" value="1"/>
</dbReference>
<gene>
    <name evidence="10" type="ORF">GLS40_07330</name>
</gene>
<evidence type="ECO:0000256" key="1">
    <source>
        <dbReference type="ARBA" id="ARBA00004651"/>
    </source>
</evidence>
<comment type="subcellular location">
    <subcellularLocation>
        <location evidence="1">Cell membrane</location>
        <topology evidence="1">Multi-pass membrane protein</topology>
    </subcellularLocation>
</comment>
<dbReference type="InterPro" id="IPR050469">
    <property type="entry name" value="Diguanylate_Cyclase"/>
</dbReference>
<evidence type="ECO:0000256" key="5">
    <source>
        <dbReference type="ARBA" id="ARBA00022989"/>
    </source>
</evidence>
<dbReference type="EC" id="2.7.7.65" evidence="2"/>
<sequence length="387" mass="41860">MRQMDAVLTTINGTGLMAMVAVLYGLVQRVHLPRWQRHALLGLAFGFGAAAGMMEPLQLAPGNFMDCRNLFIGFAGVFAGPIGAGIAFVVGAAARLAIGGPGAIYGVISMYIAGLLGLMWVLKRLRPDVMKSYHFTIIGAHISLSFGAMFFLPTQSGFQNVVETLPAFIVFNIVAATVFGTLINRERERARKERLLTEKADTDFLTGSLNRQGLERRYSATRALGTPKGAALLLFDLDHFKQVNDNYGHGVGDDVLADTVQTIRSRLRPGDIFARVGGEEFLILLQDVTRDTAHRKADKLRQAVCENVIIVDAPEREVTISVGVAHYRTDLPDLSEAMKAADALLYVAKDTGRNRVVAATIPYPVRGSRPASGAMPGPYLVSETPSG</sequence>
<dbReference type="InterPro" id="IPR000160">
    <property type="entry name" value="GGDEF_dom"/>
</dbReference>
<dbReference type="PANTHER" id="PTHR45138:SF9">
    <property type="entry name" value="DIGUANYLATE CYCLASE DGCM-RELATED"/>
    <property type="match status" value="1"/>
</dbReference>